<dbReference type="InterPro" id="IPR036388">
    <property type="entry name" value="WH-like_DNA-bd_sf"/>
</dbReference>
<dbReference type="GO" id="GO:0003700">
    <property type="term" value="F:DNA-binding transcription factor activity"/>
    <property type="evidence" value="ECO:0007669"/>
    <property type="project" value="InterPro"/>
</dbReference>
<dbReference type="CDD" id="cd07377">
    <property type="entry name" value="WHTH_GntR"/>
    <property type="match status" value="1"/>
</dbReference>
<dbReference type="Pfam" id="PF07702">
    <property type="entry name" value="UTRA"/>
    <property type="match status" value="1"/>
</dbReference>
<evidence type="ECO:0000313" key="5">
    <source>
        <dbReference type="EMBL" id="RRH99733.1"/>
    </source>
</evidence>
<dbReference type="Gene3D" id="3.40.1410.10">
    <property type="entry name" value="Chorismate lyase-like"/>
    <property type="match status" value="1"/>
</dbReference>
<dbReference type="SUPFAM" id="SSF46785">
    <property type="entry name" value="Winged helix' DNA-binding domain"/>
    <property type="match status" value="1"/>
</dbReference>
<evidence type="ECO:0000259" key="4">
    <source>
        <dbReference type="PROSITE" id="PS50949"/>
    </source>
</evidence>
<dbReference type="InterPro" id="IPR028978">
    <property type="entry name" value="Chorismate_lyase_/UTRA_dom_sf"/>
</dbReference>
<keyword evidence="3" id="KW-0804">Transcription</keyword>
<dbReference type="InterPro" id="IPR050679">
    <property type="entry name" value="Bact_HTH_transcr_reg"/>
</dbReference>
<dbReference type="OrthoDB" id="9794015at2"/>
<dbReference type="RefSeq" id="WP_125000779.1">
    <property type="nucleotide sequence ID" value="NZ_RQXT01000021.1"/>
</dbReference>
<organism evidence="5 6">
    <name type="scientific">Mesorhizobium tamadayense</name>
    <dbReference type="NCBI Taxonomy" id="425306"/>
    <lineage>
        <taxon>Bacteria</taxon>
        <taxon>Pseudomonadati</taxon>
        <taxon>Pseudomonadota</taxon>
        <taxon>Alphaproteobacteria</taxon>
        <taxon>Hyphomicrobiales</taxon>
        <taxon>Phyllobacteriaceae</taxon>
        <taxon>Mesorhizobium</taxon>
    </lineage>
</organism>
<accession>A0A3P3FM79</accession>
<proteinExistence type="predicted"/>
<dbReference type="Pfam" id="PF00392">
    <property type="entry name" value="GntR"/>
    <property type="match status" value="1"/>
</dbReference>
<dbReference type="PROSITE" id="PS50949">
    <property type="entry name" value="HTH_GNTR"/>
    <property type="match status" value="1"/>
</dbReference>
<gene>
    <name evidence="5" type="ORF">EH240_18245</name>
</gene>
<dbReference type="SMART" id="SM00866">
    <property type="entry name" value="UTRA"/>
    <property type="match status" value="1"/>
</dbReference>
<dbReference type="InterPro" id="IPR011663">
    <property type="entry name" value="UTRA"/>
</dbReference>
<dbReference type="Gene3D" id="1.10.10.10">
    <property type="entry name" value="Winged helix-like DNA-binding domain superfamily/Winged helix DNA-binding domain"/>
    <property type="match status" value="1"/>
</dbReference>
<evidence type="ECO:0000256" key="3">
    <source>
        <dbReference type="ARBA" id="ARBA00023163"/>
    </source>
</evidence>
<dbReference type="GO" id="GO:0003677">
    <property type="term" value="F:DNA binding"/>
    <property type="evidence" value="ECO:0007669"/>
    <property type="project" value="UniProtKB-KW"/>
</dbReference>
<dbReference type="InterPro" id="IPR036390">
    <property type="entry name" value="WH_DNA-bd_sf"/>
</dbReference>
<keyword evidence="1" id="KW-0805">Transcription regulation</keyword>
<keyword evidence="2" id="KW-0238">DNA-binding</keyword>
<dbReference type="PANTHER" id="PTHR44846">
    <property type="entry name" value="MANNOSYL-D-GLYCERATE TRANSPORT/METABOLISM SYSTEM REPRESSOR MNGR-RELATED"/>
    <property type="match status" value="1"/>
</dbReference>
<keyword evidence="6" id="KW-1185">Reference proteome</keyword>
<evidence type="ECO:0000256" key="2">
    <source>
        <dbReference type="ARBA" id="ARBA00023125"/>
    </source>
</evidence>
<evidence type="ECO:0000256" key="1">
    <source>
        <dbReference type="ARBA" id="ARBA00023015"/>
    </source>
</evidence>
<dbReference type="AlphaFoldDB" id="A0A3P3FM79"/>
<comment type="caution">
    <text evidence="5">The sequence shown here is derived from an EMBL/GenBank/DDBJ whole genome shotgun (WGS) entry which is preliminary data.</text>
</comment>
<dbReference type="GO" id="GO:0045892">
    <property type="term" value="P:negative regulation of DNA-templated transcription"/>
    <property type="evidence" value="ECO:0007669"/>
    <property type="project" value="TreeGrafter"/>
</dbReference>
<dbReference type="Proteomes" id="UP000273786">
    <property type="component" value="Unassembled WGS sequence"/>
</dbReference>
<feature type="domain" description="HTH gntR-type" evidence="4">
    <location>
        <begin position="7"/>
        <end position="75"/>
    </location>
</feature>
<protein>
    <submittedName>
        <fullName evidence="5">GntR family transcriptional regulator</fullName>
    </submittedName>
</protein>
<dbReference type="InterPro" id="IPR000524">
    <property type="entry name" value="Tscrpt_reg_HTH_GntR"/>
</dbReference>
<dbReference type="SUPFAM" id="SSF64288">
    <property type="entry name" value="Chorismate lyase-like"/>
    <property type="match status" value="1"/>
</dbReference>
<reference evidence="5 6" key="1">
    <citation type="submission" date="2018-11" db="EMBL/GenBank/DDBJ databases">
        <title>the genome of Mesorhizobium tamadayense DSM 28320.</title>
        <authorList>
            <person name="Gao J."/>
        </authorList>
    </citation>
    <scope>NUCLEOTIDE SEQUENCE [LARGE SCALE GENOMIC DNA]</scope>
    <source>
        <strain evidence="5 6">DSM 28320</strain>
    </source>
</reference>
<dbReference type="PANTHER" id="PTHR44846:SF1">
    <property type="entry name" value="MANNOSYL-D-GLYCERATE TRANSPORT_METABOLISM SYSTEM REPRESSOR MNGR-RELATED"/>
    <property type="match status" value="1"/>
</dbReference>
<dbReference type="SMART" id="SM00345">
    <property type="entry name" value="HTH_GNTR"/>
    <property type="match status" value="1"/>
</dbReference>
<dbReference type="EMBL" id="RQXT01000021">
    <property type="protein sequence ID" value="RRH99733.1"/>
    <property type="molecule type" value="Genomic_DNA"/>
</dbReference>
<sequence>MVQPGRTPFHIQLADIIRHQIESGVFNAGDQLPTQMELMKQHELSSNTVRQAVLALVAEGLLYRRAGKGTFVAKRHIGRDLLTFSGFSEEAVARGFRPGTRHVTVDWRSADAAVAAALNVPTDESVLTIERVQTIDDEVVAVETVSFVAAIGRQMEKRDLADTSFTEILERQLGVALARARQEIRAGTACARLAKALDVSSGTAVLQIDRTAFDTNDRVIYFSSSSYRADRYIYTGWIERKSALVTQPRQLIGRSR</sequence>
<evidence type="ECO:0000313" key="6">
    <source>
        <dbReference type="Proteomes" id="UP000273786"/>
    </source>
</evidence>
<name>A0A3P3FM79_9HYPH</name>